<dbReference type="EMBL" id="LBTH01000053">
    <property type="protein sequence ID" value="KKQ34578.1"/>
    <property type="molecule type" value="Genomic_DNA"/>
</dbReference>
<sequence length="225" mass="25673">MDFQQAIELGLLKERETPQTDLEKAHQMMSAEKPITAQLKDVFEILTQKKFDNPIPALTRKTPDISTLDKSPLKPEESSKWLDFILDNVDLVSGMTKAFHGTPNRVLFGKFDKKFIGSGEGGAARGWGFYLSDVRDIGETYAKLKSKKGKNIEPGYIYRATLHPHKEQENWLDWDEKVTNEQLNNIVKQAKIENISEKIESKLDYYNNSVLDSIFSEIFSILACL</sequence>
<feature type="non-terminal residue" evidence="2">
    <location>
        <position position="225"/>
    </location>
</feature>
<organism evidence="2 3">
    <name type="scientific">candidate division WS6 bacterium GW2011_GWA2_37_6</name>
    <dbReference type="NCBI Taxonomy" id="1619087"/>
    <lineage>
        <taxon>Bacteria</taxon>
        <taxon>Candidatus Dojkabacteria</taxon>
    </lineage>
</organism>
<name>A0A0G0GU55_9BACT</name>
<evidence type="ECO:0000259" key="1">
    <source>
        <dbReference type="Pfam" id="PF18760"/>
    </source>
</evidence>
<dbReference type="Proteomes" id="UP000034852">
    <property type="component" value="Unassembled WGS sequence"/>
</dbReference>
<reference evidence="2 3" key="1">
    <citation type="journal article" date="2015" name="Nature">
        <title>rRNA introns, odd ribosomes, and small enigmatic genomes across a large radiation of phyla.</title>
        <authorList>
            <person name="Brown C.T."/>
            <person name="Hug L.A."/>
            <person name="Thomas B.C."/>
            <person name="Sharon I."/>
            <person name="Castelle C.J."/>
            <person name="Singh A."/>
            <person name="Wilkins M.J."/>
            <person name="Williams K.H."/>
            <person name="Banfield J.F."/>
        </authorList>
    </citation>
    <scope>NUCLEOTIDE SEQUENCE [LARGE SCALE GENOMIC DNA]</scope>
</reference>
<protein>
    <recommendedName>
        <fullName evidence="1">ART-PolyVal-like domain-containing protein</fullName>
    </recommendedName>
</protein>
<feature type="domain" description="ART-PolyVal-like" evidence="1">
    <location>
        <begin position="98"/>
        <end position="197"/>
    </location>
</feature>
<dbReference type="InterPro" id="IPR049522">
    <property type="entry name" value="ART-PolyVal_dom"/>
</dbReference>
<accession>A0A0G0GU55</accession>
<dbReference type="AlphaFoldDB" id="A0A0G0GU55"/>
<comment type="caution">
    <text evidence="2">The sequence shown here is derived from an EMBL/GenBank/DDBJ whole genome shotgun (WGS) entry which is preliminary data.</text>
</comment>
<evidence type="ECO:0000313" key="2">
    <source>
        <dbReference type="EMBL" id="KKQ34578.1"/>
    </source>
</evidence>
<evidence type="ECO:0000313" key="3">
    <source>
        <dbReference type="Proteomes" id="UP000034852"/>
    </source>
</evidence>
<dbReference type="Pfam" id="PF18760">
    <property type="entry name" value="ART-PolyVal"/>
    <property type="match status" value="1"/>
</dbReference>
<proteinExistence type="predicted"/>
<gene>
    <name evidence="2" type="ORF">US52_C0053G0001</name>
</gene>